<dbReference type="AlphaFoldDB" id="A0A7C2AHS7"/>
<organism evidence="1">
    <name type="scientific">Methylophaga aminisulfidivorans</name>
    <dbReference type="NCBI Taxonomy" id="230105"/>
    <lineage>
        <taxon>Bacteria</taxon>
        <taxon>Pseudomonadati</taxon>
        <taxon>Pseudomonadota</taxon>
        <taxon>Gammaproteobacteria</taxon>
        <taxon>Thiotrichales</taxon>
        <taxon>Piscirickettsiaceae</taxon>
        <taxon>Methylophaga</taxon>
    </lineage>
</organism>
<reference evidence="1" key="1">
    <citation type="journal article" date="2020" name="mSystems">
        <title>Genome- and Community-Level Interaction Insights into Carbon Utilization and Element Cycling Functions of Hydrothermarchaeota in Hydrothermal Sediment.</title>
        <authorList>
            <person name="Zhou Z."/>
            <person name="Liu Y."/>
            <person name="Xu W."/>
            <person name="Pan J."/>
            <person name="Luo Z.H."/>
            <person name="Li M."/>
        </authorList>
    </citation>
    <scope>NUCLEOTIDE SEQUENCE [LARGE SCALE GENOMIC DNA]</scope>
    <source>
        <strain evidence="1">HyVt-380</strain>
    </source>
</reference>
<gene>
    <name evidence="1" type="ORF">ENI26_08870</name>
</gene>
<sequence>MFEELNTAQWLWYFHHFMKDREEEYIQRRDMVEYQASFIEPEAVRKIRESREKAVEVSDDQFTAGLERFFGRAFTAKRKKGGKIESVNPSTAITNYKATEAFENTKSGIVGTKGRDYKHWLNSDLE</sequence>
<name>A0A7C2AHS7_9GAMM</name>
<protein>
    <submittedName>
        <fullName evidence="1">Uncharacterized protein</fullName>
    </submittedName>
</protein>
<dbReference type="EMBL" id="DRHY01000192">
    <property type="protein sequence ID" value="HEC74471.1"/>
    <property type="molecule type" value="Genomic_DNA"/>
</dbReference>
<proteinExistence type="predicted"/>
<comment type="caution">
    <text evidence="1">The sequence shown here is derived from an EMBL/GenBank/DDBJ whole genome shotgun (WGS) entry which is preliminary data.</text>
</comment>
<evidence type="ECO:0000313" key="1">
    <source>
        <dbReference type="EMBL" id="HEC74471.1"/>
    </source>
</evidence>
<dbReference type="Proteomes" id="UP000886384">
    <property type="component" value="Unassembled WGS sequence"/>
</dbReference>
<accession>A0A7C2AHS7</accession>